<reference evidence="2 3" key="1">
    <citation type="submission" date="2023-10" db="EMBL/GenBank/DDBJ databases">
        <title>Chromosome-scale genome assembly provides insights into flower coloration mechanisms of Canna indica.</title>
        <authorList>
            <person name="Li C."/>
        </authorList>
    </citation>
    <scope>NUCLEOTIDE SEQUENCE [LARGE SCALE GENOMIC DNA]</scope>
    <source>
        <tissue evidence="2">Flower</tissue>
    </source>
</reference>
<dbReference type="AlphaFoldDB" id="A0AAQ3QPF2"/>
<keyword evidence="3" id="KW-1185">Reference proteome</keyword>
<gene>
    <name evidence="2" type="ORF">Cni_G29226</name>
</gene>
<accession>A0AAQ3QPF2</accession>
<evidence type="ECO:0000313" key="2">
    <source>
        <dbReference type="EMBL" id="WOL20421.1"/>
    </source>
</evidence>
<protein>
    <submittedName>
        <fullName evidence="2">Uncharacterized protein</fullName>
    </submittedName>
</protein>
<evidence type="ECO:0000256" key="1">
    <source>
        <dbReference type="SAM" id="MobiDB-lite"/>
    </source>
</evidence>
<proteinExistence type="predicted"/>
<evidence type="ECO:0000313" key="3">
    <source>
        <dbReference type="Proteomes" id="UP001327560"/>
    </source>
</evidence>
<feature type="region of interest" description="Disordered" evidence="1">
    <location>
        <begin position="1"/>
        <end position="68"/>
    </location>
</feature>
<feature type="compositionally biased region" description="Basic and acidic residues" evidence="1">
    <location>
        <begin position="12"/>
        <end position="24"/>
    </location>
</feature>
<sequence>MAHRTPAAIRNENAHIHIGKDIDQVKSALPKPAKAGRKDRKALKDLSNTGNPPVSGPSKASALKEKNVLRGRETTTNFKICTKNNLLTDEEIKKCHEWAKEGIEHAYFTGNDQQKLRKDSEEKRVNKKVQKALLNLEEWLTISYKNPRLLNKELCEDTQGFKKMELEEEMLPPSWLSKDTSGHKEMVSFHESESEVDVLSLLEDSVDFNLELKED</sequence>
<dbReference type="Proteomes" id="UP001327560">
    <property type="component" value="Chromosome 9"/>
</dbReference>
<dbReference type="EMBL" id="CP136898">
    <property type="protein sequence ID" value="WOL20421.1"/>
    <property type="molecule type" value="Genomic_DNA"/>
</dbReference>
<name>A0AAQ3QPF2_9LILI</name>
<organism evidence="2 3">
    <name type="scientific">Canna indica</name>
    <name type="common">Indian-shot</name>
    <dbReference type="NCBI Taxonomy" id="4628"/>
    <lineage>
        <taxon>Eukaryota</taxon>
        <taxon>Viridiplantae</taxon>
        <taxon>Streptophyta</taxon>
        <taxon>Embryophyta</taxon>
        <taxon>Tracheophyta</taxon>
        <taxon>Spermatophyta</taxon>
        <taxon>Magnoliopsida</taxon>
        <taxon>Liliopsida</taxon>
        <taxon>Zingiberales</taxon>
        <taxon>Cannaceae</taxon>
        <taxon>Canna</taxon>
    </lineage>
</organism>